<dbReference type="InterPro" id="IPR010730">
    <property type="entry name" value="HET"/>
</dbReference>
<dbReference type="PANTHER" id="PTHR24148:SF64">
    <property type="entry name" value="HETEROKARYON INCOMPATIBILITY DOMAIN-CONTAINING PROTEIN"/>
    <property type="match status" value="1"/>
</dbReference>
<evidence type="ECO:0000313" key="2">
    <source>
        <dbReference type="EMBL" id="TBU25587.1"/>
    </source>
</evidence>
<dbReference type="InterPro" id="IPR052895">
    <property type="entry name" value="HetReg/Transcr_Mod"/>
</dbReference>
<name>A0A4Q9MFT6_9APHY</name>
<gene>
    <name evidence="2" type="ORF">BD311DRAFT_741074</name>
</gene>
<dbReference type="Proteomes" id="UP000292957">
    <property type="component" value="Unassembled WGS sequence"/>
</dbReference>
<evidence type="ECO:0000259" key="1">
    <source>
        <dbReference type="Pfam" id="PF06985"/>
    </source>
</evidence>
<organism evidence="2">
    <name type="scientific">Dichomitus squalens</name>
    <dbReference type="NCBI Taxonomy" id="114155"/>
    <lineage>
        <taxon>Eukaryota</taxon>
        <taxon>Fungi</taxon>
        <taxon>Dikarya</taxon>
        <taxon>Basidiomycota</taxon>
        <taxon>Agaricomycotina</taxon>
        <taxon>Agaricomycetes</taxon>
        <taxon>Polyporales</taxon>
        <taxon>Polyporaceae</taxon>
        <taxon>Dichomitus</taxon>
    </lineage>
</organism>
<dbReference type="AlphaFoldDB" id="A0A4Q9MFT6"/>
<dbReference type="Pfam" id="PF06985">
    <property type="entry name" value="HET"/>
    <property type="match status" value="1"/>
</dbReference>
<protein>
    <recommendedName>
        <fullName evidence="1">Heterokaryon incompatibility domain-containing protein</fullName>
    </recommendedName>
</protein>
<dbReference type="PANTHER" id="PTHR24148">
    <property type="entry name" value="ANKYRIN REPEAT DOMAIN-CONTAINING PROTEIN 39 HOMOLOG-RELATED"/>
    <property type="match status" value="1"/>
</dbReference>
<accession>A0A4Q9MFT6</accession>
<feature type="domain" description="Heterokaryon incompatibility" evidence="1">
    <location>
        <begin position="386"/>
        <end position="428"/>
    </location>
</feature>
<reference evidence="2" key="1">
    <citation type="submission" date="2019-01" db="EMBL/GenBank/DDBJ databases">
        <title>Draft genome sequences of three monokaryotic isolates of the white-rot basidiomycete fungus Dichomitus squalens.</title>
        <authorList>
            <consortium name="DOE Joint Genome Institute"/>
            <person name="Lopez S.C."/>
            <person name="Andreopoulos B."/>
            <person name="Pangilinan J."/>
            <person name="Lipzen A."/>
            <person name="Riley R."/>
            <person name="Ahrendt S."/>
            <person name="Ng V."/>
            <person name="Barry K."/>
            <person name="Daum C."/>
            <person name="Grigoriev I.V."/>
            <person name="Hilden K.S."/>
            <person name="Makela M.R."/>
            <person name="de Vries R.P."/>
        </authorList>
    </citation>
    <scope>NUCLEOTIDE SEQUENCE [LARGE SCALE GENOMIC DNA]</scope>
    <source>
        <strain evidence="2">OM18370.1</strain>
    </source>
</reference>
<dbReference type="EMBL" id="ML143458">
    <property type="protein sequence ID" value="TBU25587.1"/>
    <property type="molecule type" value="Genomic_DNA"/>
</dbReference>
<proteinExistence type="predicted"/>
<sequence>MIPASYLCWYGVPYLPNRVYDYVERVGLGAYLRKYRLSRKAGDLDVSMTWLNLTEWFEKSGLEMHLRQDIWGQVCDLLDDMKYRWEIQPQWYLNESLRLPCGKTLLSDYPADHLNAPVSPRSGAVSQERRPWTRTSILQLGFGQKPDRETYVQVNVGGVTKKTQRPLRGDPADCDETLVLSRPPAWTYDVVVEHQEDIRLLNEAHWGRDLSRTLQSVGPQADIHILFSLLVETTPVEIAPLDSLKETAANDSKRSETDVATLEHLGDLLLEPSSSPSARRRGRPKWRLVDAVTYVRTGVLKVIEVSSLKDKEFVAVSYRWSKAITDWRARIVEYGNARSPDASYERKLALGSATFSALVQRGLVDGASAVEGQRFFAQIAFQVMMSLQEYFWMDIVCINQDVIEEKEFFVPKMGTLYGTAAVTYAYPTGTSFLSSLASPEIYFPVWETRAWTLQEQIQSHSVVFSYLFDGDITDEVIRLEAQPHTYSYQLQLTLNLRVVDRADVVRIEGTTCILWQSSEHVTTCVLQNEDSTGGLSTSAYQKLAIGQTSGRPDVGLASRASHRRAIGHSDLGLVSELQWNLARQNLYTTIHSLRQGTTPSSRKIASLVLSRRRTTSSADKVRISLGMLGGRQAAYAVDMLYSILGILDMEDFPVSYSLSAEEARLAVFEAMPSRTLAFTLGTDWSYVVSANRDSALPRIYDSKPVVGVTLRVVTISNAKFSRASGTTVRARKERFRVWKETGRTGVWGTYMLCQRAGPFSPDLVVLCAVNLSRHPHLSDCPATEIPDDVLLIILLDGAGRMTDKEYLDREFQYETTMEFVEIGRCTHEIMTTVAQPNADGKTYTGVLCLGCVTNDRGFLENRGTVLILNTPALSGEFSRNVIC</sequence>
<dbReference type="OrthoDB" id="2750798at2759"/>